<dbReference type="PANTHER" id="PTHR42964:SF1">
    <property type="entry name" value="POLYKETIDE BIOSYNTHESIS ENOYL-COA HYDRATASE PKSH-RELATED"/>
    <property type="match status" value="1"/>
</dbReference>
<evidence type="ECO:0000256" key="1">
    <source>
        <dbReference type="ARBA" id="ARBA00005254"/>
    </source>
</evidence>
<dbReference type="RefSeq" id="WP_160587636.1">
    <property type="nucleotide sequence ID" value="NZ_BMHN01000001.1"/>
</dbReference>
<dbReference type="GO" id="GO:0004300">
    <property type="term" value="F:enoyl-CoA hydratase activity"/>
    <property type="evidence" value="ECO:0007669"/>
    <property type="project" value="UniProtKB-EC"/>
</dbReference>
<reference evidence="2 3" key="1">
    <citation type="journal article" date="2016" name="Int. J. Syst. Evol. Microbiol.">
        <title>Pyruvatibacter mobilis gen. nov., sp. nov., a marine bacterium from the culture broth of Picochlorum sp. 122.</title>
        <authorList>
            <person name="Wang G."/>
            <person name="Tang M."/>
            <person name="Wu H."/>
            <person name="Dai S."/>
            <person name="Li T."/>
            <person name="Chen C."/>
            <person name="He H."/>
            <person name="Fan J."/>
            <person name="Xiang W."/>
            <person name="Li X."/>
        </authorList>
    </citation>
    <scope>NUCLEOTIDE SEQUENCE [LARGE SCALE GENOMIC DNA]</scope>
    <source>
        <strain evidence="2 3">GYP-11</strain>
    </source>
</reference>
<dbReference type="EMBL" id="WXYQ01000006">
    <property type="protein sequence ID" value="NBG95720.1"/>
    <property type="molecule type" value="Genomic_DNA"/>
</dbReference>
<dbReference type="Gene3D" id="3.90.226.10">
    <property type="entry name" value="2-enoyl-CoA Hydratase, Chain A, domain 1"/>
    <property type="match status" value="1"/>
</dbReference>
<dbReference type="InterPro" id="IPR014748">
    <property type="entry name" value="Enoyl-CoA_hydra_C"/>
</dbReference>
<dbReference type="EC" id="4.2.1.17" evidence="2"/>
<dbReference type="Proteomes" id="UP000470384">
    <property type="component" value="Unassembled WGS sequence"/>
</dbReference>
<dbReference type="PANTHER" id="PTHR42964">
    <property type="entry name" value="ENOYL-COA HYDRATASE"/>
    <property type="match status" value="1"/>
</dbReference>
<dbReference type="InterPro" id="IPR051683">
    <property type="entry name" value="Enoyl-CoA_Hydratase/Isomerase"/>
</dbReference>
<keyword evidence="3" id="KW-1185">Reference proteome</keyword>
<gene>
    <name evidence="2" type="ORF">GTQ45_08240</name>
</gene>
<comment type="similarity">
    <text evidence="1">Belongs to the enoyl-CoA hydratase/isomerase family.</text>
</comment>
<protein>
    <submittedName>
        <fullName evidence="2">Enoyl-CoA hydratase/isomerase family protein</fullName>
        <ecNumber evidence="2">4.2.1.17</ecNumber>
    </submittedName>
</protein>
<dbReference type="GO" id="GO:0008300">
    <property type="term" value="P:isoprenoid catabolic process"/>
    <property type="evidence" value="ECO:0007669"/>
    <property type="project" value="TreeGrafter"/>
</dbReference>
<dbReference type="Gene3D" id="1.10.12.10">
    <property type="entry name" value="Lyase 2-enoyl-coa Hydratase, Chain A, domain 2"/>
    <property type="match status" value="1"/>
</dbReference>
<evidence type="ECO:0000313" key="2">
    <source>
        <dbReference type="EMBL" id="NBG95720.1"/>
    </source>
</evidence>
<dbReference type="InterPro" id="IPR001753">
    <property type="entry name" value="Enoyl-CoA_hydra/iso"/>
</dbReference>
<proteinExistence type="inferred from homology"/>
<dbReference type="Pfam" id="PF00378">
    <property type="entry name" value="ECH_1"/>
    <property type="match status" value="1"/>
</dbReference>
<comment type="caution">
    <text evidence="2">The sequence shown here is derived from an EMBL/GenBank/DDBJ whole genome shotgun (WGS) entry which is preliminary data.</text>
</comment>
<dbReference type="AlphaFoldDB" id="A0A845QC28"/>
<dbReference type="CDD" id="cd06558">
    <property type="entry name" value="crotonase-like"/>
    <property type="match status" value="1"/>
</dbReference>
<keyword evidence="2" id="KW-0456">Lyase</keyword>
<sequence>MADAFVLMEVSREGLATITLNNPDQHNAFNPDLVADLNDRLEDLRANGDTVRGVIIRAEGKVFSGLADFDWLPHLAHYTDDETEEDAEAIAEVLSRVRELPQPVIAVVEGPAAGYGLGLVAACDVVVATEAARFVFSEVRHGFIPALAMPYVIEAIGIKAARHYLLSALPFDAAEAHRLGLVDVVVKDDTELEGRLSNYVDHIFAAAPGALAATKALMDEVTGLPIDDELIDEIVAAHTRNREGGEAAQGIEAFLEKRDPDWRR</sequence>
<keyword evidence="2" id="KW-0413">Isomerase</keyword>
<dbReference type="InterPro" id="IPR029045">
    <property type="entry name" value="ClpP/crotonase-like_dom_sf"/>
</dbReference>
<dbReference type="OrthoDB" id="9795613at2"/>
<dbReference type="SUPFAM" id="SSF52096">
    <property type="entry name" value="ClpP/crotonase"/>
    <property type="match status" value="1"/>
</dbReference>
<evidence type="ECO:0000313" key="3">
    <source>
        <dbReference type="Proteomes" id="UP000470384"/>
    </source>
</evidence>
<dbReference type="GeneID" id="300654423"/>
<organism evidence="2 3">
    <name type="scientific">Pyruvatibacter mobilis</name>
    <dbReference type="NCBI Taxonomy" id="1712261"/>
    <lineage>
        <taxon>Bacteria</taxon>
        <taxon>Pseudomonadati</taxon>
        <taxon>Pseudomonadota</taxon>
        <taxon>Alphaproteobacteria</taxon>
        <taxon>Hyphomicrobiales</taxon>
        <taxon>Parvibaculaceae</taxon>
        <taxon>Pyruvatibacter</taxon>
    </lineage>
</organism>
<accession>A0A845QC28</accession>
<dbReference type="GO" id="GO:0016853">
    <property type="term" value="F:isomerase activity"/>
    <property type="evidence" value="ECO:0007669"/>
    <property type="project" value="UniProtKB-KW"/>
</dbReference>
<name>A0A845QC28_9HYPH</name>